<proteinExistence type="predicted"/>
<keyword evidence="1" id="KW-0732">Signal</keyword>
<dbReference type="RefSeq" id="WP_217791412.1">
    <property type="nucleotide sequence ID" value="NZ_JAHSPG010000008.1"/>
</dbReference>
<gene>
    <name evidence="3" type="ORF">KTO63_11400</name>
</gene>
<dbReference type="Proteomes" id="UP000812270">
    <property type="component" value="Unassembled WGS sequence"/>
</dbReference>
<reference evidence="3" key="1">
    <citation type="submission" date="2021-06" db="EMBL/GenBank/DDBJ databases">
        <authorList>
            <person name="Huq M.A."/>
        </authorList>
    </citation>
    <scope>NUCLEOTIDE SEQUENCE</scope>
    <source>
        <strain evidence="3">MAH-26</strain>
    </source>
</reference>
<dbReference type="Pfam" id="PF18962">
    <property type="entry name" value="Por_Secre_tail"/>
    <property type="match status" value="1"/>
</dbReference>
<dbReference type="PROSITE" id="PS51257">
    <property type="entry name" value="PROKAR_LIPOPROTEIN"/>
    <property type="match status" value="1"/>
</dbReference>
<name>A0A9E2S7Q4_9BACT</name>
<dbReference type="InterPro" id="IPR026444">
    <property type="entry name" value="Secre_tail"/>
</dbReference>
<feature type="chain" id="PRO_5038396541" evidence="1">
    <location>
        <begin position="20"/>
        <end position="395"/>
    </location>
</feature>
<dbReference type="NCBIfam" id="TIGR04183">
    <property type="entry name" value="Por_Secre_tail"/>
    <property type="match status" value="1"/>
</dbReference>
<evidence type="ECO:0000259" key="2">
    <source>
        <dbReference type="Pfam" id="PF18962"/>
    </source>
</evidence>
<evidence type="ECO:0000313" key="4">
    <source>
        <dbReference type="Proteomes" id="UP000812270"/>
    </source>
</evidence>
<feature type="signal peptide" evidence="1">
    <location>
        <begin position="1"/>
        <end position="19"/>
    </location>
</feature>
<feature type="domain" description="Secretion system C-terminal sorting" evidence="2">
    <location>
        <begin position="324"/>
        <end position="387"/>
    </location>
</feature>
<protein>
    <submittedName>
        <fullName evidence="3">T9SS type A sorting domain-containing protein</fullName>
    </submittedName>
</protein>
<dbReference type="AlphaFoldDB" id="A0A9E2S7Q4"/>
<evidence type="ECO:0000313" key="3">
    <source>
        <dbReference type="EMBL" id="MBV4357756.1"/>
    </source>
</evidence>
<accession>A0A9E2S7Q4</accession>
<keyword evidence="4" id="KW-1185">Reference proteome</keyword>
<comment type="caution">
    <text evidence="3">The sequence shown here is derived from an EMBL/GenBank/DDBJ whole genome shotgun (WGS) entry which is preliminary data.</text>
</comment>
<dbReference type="EMBL" id="JAHSPG010000008">
    <property type="protein sequence ID" value="MBV4357756.1"/>
    <property type="molecule type" value="Genomic_DNA"/>
</dbReference>
<evidence type="ECO:0000256" key="1">
    <source>
        <dbReference type="SAM" id="SignalP"/>
    </source>
</evidence>
<organism evidence="3 4">
    <name type="scientific">Pinibacter aurantiacus</name>
    <dbReference type="NCBI Taxonomy" id="2851599"/>
    <lineage>
        <taxon>Bacteria</taxon>
        <taxon>Pseudomonadati</taxon>
        <taxon>Bacteroidota</taxon>
        <taxon>Chitinophagia</taxon>
        <taxon>Chitinophagales</taxon>
        <taxon>Chitinophagaceae</taxon>
        <taxon>Pinibacter</taxon>
    </lineage>
</organism>
<sequence length="395" mass="41351">MKKFLVITFSLLISCLGYSQVTGYSYTIKLGPANNQVSVYAKPVGSGAVKWTQIEAVVGFKTSAGVPAGTWATGVDLNSMFGVGYQTVIDNSGTSISPAGYSYHAYSINLAAGASHTADVTNGTEYLLGTITYGSFGGKSFTPYLLDFADFGSTGDGATYIGDAVNQGPSALYPGMFIPSDIPANAGFYGAVNGGYNNSGSVLEGIGAGNSAATPTISLLPLKLLSFNAKQSNSTGLLDWKVSEQQNTANFIVERSTDGTNYTAIGTIAAAGNYADAKTYSFTDKSPASGLNYYRLKMVDIDGKYTYSPVKTLRFDAIAGGLHILPNPVQSSFYIKGLLEPANVRILDVNGKVVLVQSNVTATTALNAGSLARAAYLVQIIQGNESKAVLKLLKE</sequence>